<dbReference type="Gene3D" id="3.40.50.1820">
    <property type="entry name" value="alpha/beta hydrolase"/>
    <property type="match status" value="1"/>
</dbReference>
<dbReference type="PANTHER" id="PTHR43194">
    <property type="entry name" value="HYDROLASE ALPHA/BETA FOLD FAMILY"/>
    <property type="match status" value="1"/>
</dbReference>
<dbReference type="PRINTS" id="PR00412">
    <property type="entry name" value="EPOXHYDRLASE"/>
</dbReference>
<evidence type="ECO:0000259" key="1">
    <source>
        <dbReference type="Pfam" id="PF00561"/>
    </source>
</evidence>
<dbReference type="GeneID" id="75185452"/>
<proteinExistence type="predicted"/>
<dbReference type="Pfam" id="PF00561">
    <property type="entry name" value="Abhydrolase_1"/>
    <property type="match status" value="1"/>
</dbReference>
<feature type="domain" description="AB hydrolase-1" evidence="1">
    <location>
        <begin position="30"/>
        <end position="260"/>
    </location>
</feature>
<dbReference type="InterPro" id="IPR050228">
    <property type="entry name" value="Carboxylesterase_BioH"/>
</dbReference>
<dbReference type="GO" id="GO:0016787">
    <property type="term" value="F:hydrolase activity"/>
    <property type="evidence" value="ECO:0007669"/>
    <property type="project" value="UniProtKB-KW"/>
</dbReference>
<keyword evidence="2" id="KW-0378">Hydrolase</keyword>
<dbReference type="PANTHER" id="PTHR43194:SF2">
    <property type="entry name" value="PEROXISOMAL MEMBRANE PROTEIN LPX1"/>
    <property type="match status" value="1"/>
</dbReference>
<dbReference type="AlphaFoldDB" id="A0A8H1QJG3"/>
<dbReference type="PRINTS" id="PR00111">
    <property type="entry name" value="ABHYDROLASE"/>
</dbReference>
<reference evidence="2 3" key="1">
    <citation type="submission" date="2018-10" db="EMBL/GenBank/DDBJ databases">
        <title>Isolation of pseudouridimycin from Streptomyces albus DSM 40763.</title>
        <authorList>
            <person name="Rosenqvist P."/>
            <person name="Metsae-Ketelae M."/>
            <person name="Virta P."/>
        </authorList>
    </citation>
    <scope>NUCLEOTIDE SEQUENCE [LARGE SCALE GENOMIC DNA]</scope>
    <source>
        <strain evidence="2 3">DSM 40763</strain>
    </source>
</reference>
<evidence type="ECO:0000313" key="2">
    <source>
        <dbReference type="EMBL" id="TGG74692.1"/>
    </source>
</evidence>
<protein>
    <submittedName>
        <fullName evidence="2">Alpha/beta hydrolase</fullName>
    </submittedName>
</protein>
<dbReference type="SUPFAM" id="SSF53474">
    <property type="entry name" value="alpha/beta-Hydrolases"/>
    <property type="match status" value="1"/>
</dbReference>
<evidence type="ECO:0000313" key="3">
    <source>
        <dbReference type="Proteomes" id="UP000298111"/>
    </source>
</evidence>
<dbReference type="InterPro" id="IPR000639">
    <property type="entry name" value="Epox_hydrolase-like"/>
</dbReference>
<name>A0A8H1QJG3_9ACTN</name>
<dbReference type="InterPro" id="IPR029058">
    <property type="entry name" value="AB_hydrolase_fold"/>
</dbReference>
<gene>
    <name evidence="2" type="ORF">D8771_34420</name>
</gene>
<dbReference type="InterPro" id="IPR000073">
    <property type="entry name" value="AB_hydrolase_1"/>
</dbReference>
<dbReference type="Proteomes" id="UP000298111">
    <property type="component" value="Unassembled WGS sequence"/>
</dbReference>
<organism evidence="2 3">
    <name type="scientific">Streptomyces albus</name>
    <dbReference type="NCBI Taxonomy" id="1888"/>
    <lineage>
        <taxon>Bacteria</taxon>
        <taxon>Bacillati</taxon>
        <taxon>Actinomycetota</taxon>
        <taxon>Actinomycetes</taxon>
        <taxon>Kitasatosporales</taxon>
        <taxon>Streptomycetaceae</taxon>
        <taxon>Streptomyces</taxon>
    </lineage>
</organism>
<comment type="caution">
    <text evidence="2">The sequence shown here is derived from an EMBL/GenBank/DDBJ whole genome shotgun (WGS) entry which is preliminary data.</text>
</comment>
<dbReference type="EMBL" id="RCIY01000120">
    <property type="protein sequence ID" value="TGG74692.1"/>
    <property type="molecule type" value="Genomic_DNA"/>
</dbReference>
<accession>A0A8H1QJG3</accession>
<dbReference type="RefSeq" id="WP_031030175.1">
    <property type="nucleotide sequence ID" value="NZ_BBQG01000010.1"/>
</dbReference>
<sequence>MSDRGASSRIRTFPTADGLLAYREEGTGDPLVLLHGGFLDHGMWEAQIRAFAPHHRVIAPDARGHGASANATRPFRPADDLAALLRYLDAAPAVLVGISVGGATAVDTALEHPGLVRAVVVGGVGTSEPVFEDPWIRKAQAEQHRALAAGDIAGWIAAYVRIACGPHRTPADADPDVVRRLHDMVSRTVAKHTAGEPDHLVPVTDTWRRAARIAVPVLALHGALDNSDHLAMAERLVATVPDGRSATVPGAAHYPNMENPAGYNTLLARFLEQPADSSPRPGTAAPGR</sequence>